<dbReference type="GeneID" id="105021473"/>
<feature type="domain" description="IF rod" evidence="4">
    <location>
        <begin position="85"/>
        <end position="395"/>
    </location>
</feature>
<dbReference type="GO" id="GO:0005882">
    <property type="term" value="C:intermediate filament"/>
    <property type="evidence" value="ECO:0007669"/>
    <property type="project" value="UniProtKB-KW"/>
</dbReference>
<dbReference type="InterPro" id="IPR002957">
    <property type="entry name" value="Keratin_I"/>
</dbReference>
<sequence length="467" mass="53319">MSVVTRCSGTRSYSSLSTLGSSAYSSSGGMQISSGFGGGGYGMAVAPIGSRTQSVYGGAGGYGTRISKSSFSMDWANEMDIFAHEKQTMQNLNDRLATYLNKVRSLEEANRKLELQIKQFYEARSPACKKDLTKFYATITDLRDKIHARSMENSALLLNLDNFRLAADDFRMKLETETNMRMTLEADVIRQKRDLDSFTLARGDLEMELEGLREELVYVKKNHNEEMQLIRTQSGAVTVDMDCASQVDLVKVLEETRAQYEGIVAKNQKEVITWFERKVKDLQTQITTSTTEVQTSHSHVTELKRTYQSLEIELHSLLTQKRYLENNVAEVTERYSVQLSHLQLRIDALEEKKRRLNVSIQQQASEYQILLDIKMRLEMEIAEYRRLLDGEGFGMQVEGSKKVLVVRKEEVVEEHNPHMQKRVRVIVEDMVDGKVVSTSVDEKIQDVNDLKRPDDMVVQVTRTMELQ</sequence>
<dbReference type="PROSITE" id="PS51842">
    <property type="entry name" value="IF_ROD_2"/>
    <property type="match status" value="1"/>
</dbReference>
<dbReference type="Gene3D" id="1.20.5.1160">
    <property type="entry name" value="Vasodilator-stimulated phosphoprotein"/>
    <property type="match status" value="1"/>
</dbReference>
<accession>A0A3P8ZTD0</accession>
<evidence type="ECO:0000259" key="4">
    <source>
        <dbReference type="PROSITE" id="PS51842"/>
    </source>
</evidence>
<feature type="coiled-coil region" evidence="3">
    <location>
        <begin position="89"/>
        <end position="123"/>
    </location>
</feature>
<dbReference type="InParanoid" id="A0A3P8ZTD0"/>
<dbReference type="Pfam" id="PF00038">
    <property type="entry name" value="Filament"/>
    <property type="match status" value="1"/>
</dbReference>
<dbReference type="RefSeq" id="XP_010887481.2">
    <property type="nucleotide sequence ID" value="XM_010889179.4"/>
</dbReference>
<evidence type="ECO:0000256" key="1">
    <source>
        <dbReference type="ARBA" id="ARBA00022754"/>
    </source>
</evidence>
<dbReference type="CTD" id="550250"/>
<dbReference type="AlphaFoldDB" id="A0A3P8ZTD0"/>
<dbReference type="STRING" id="8010.ENSELUP00000032002"/>
<evidence type="ECO:0000256" key="3">
    <source>
        <dbReference type="SAM" id="Coils"/>
    </source>
</evidence>
<dbReference type="Bgee" id="ENSELUG00000009711">
    <property type="expression patterns" value="Expressed in pharyngeal gill and 6 other cell types or tissues"/>
</dbReference>
<evidence type="ECO:0000313" key="5">
    <source>
        <dbReference type="Ensembl" id="ENSELUP00000032002.2"/>
    </source>
</evidence>
<keyword evidence="6" id="KW-1185">Reference proteome</keyword>
<dbReference type="KEGG" id="els:105021473"/>
<dbReference type="InterPro" id="IPR039008">
    <property type="entry name" value="IF_rod_dom"/>
</dbReference>
<dbReference type="Gene3D" id="1.20.5.170">
    <property type="match status" value="1"/>
</dbReference>
<dbReference type="Ensembl" id="ENSELUT00000004381.3">
    <property type="protein sequence ID" value="ENSELUP00000032002.2"/>
    <property type="gene ID" value="ENSELUG00000009711.3"/>
</dbReference>
<reference evidence="5" key="2">
    <citation type="submission" date="2020-02" db="EMBL/GenBank/DDBJ databases">
        <title>Esox lucius (northern pike) genome, fEsoLuc1, primary haplotype.</title>
        <authorList>
            <person name="Myers G."/>
            <person name="Karagic N."/>
            <person name="Meyer A."/>
            <person name="Pippel M."/>
            <person name="Reichard M."/>
            <person name="Winkler S."/>
            <person name="Tracey A."/>
            <person name="Sims Y."/>
            <person name="Howe K."/>
            <person name="Rhie A."/>
            <person name="Formenti G."/>
            <person name="Durbin R."/>
            <person name="Fedrigo O."/>
            <person name="Jarvis E.D."/>
        </authorList>
    </citation>
    <scope>NUCLEOTIDE SEQUENCE [LARGE SCALE GENOMIC DNA]</scope>
</reference>
<feature type="coiled-coil region" evidence="3">
    <location>
        <begin position="300"/>
        <end position="366"/>
    </location>
</feature>
<dbReference type="GO" id="GO:0005198">
    <property type="term" value="F:structural molecule activity"/>
    <property type="evidence" value="ECO:0007669"/>
    <property type="project" value="InterPro"/>
</dbReference>
<dbReference type="SMART" id="SM01391">
    <property type="entry name" value="Filament"/>
    <property type="match status" value="1"/>
</dbReference>
<dbReference type="PRINTS" id="PR01248">
    <property type="entry name" value="TYPE1KERATIN"/>
</dbReference>
<reference evidence="5" key="3">
    <citation type="submission" date="2025-08" db="UniProtKB">
        <authorList>
            <consortium name="Ensembl"/>
        </authorList>
    </citation>
    <scope>IDENTIFICATION</scope>
</reference>
<reference evidence="6" key="1">
    <citation type="journal article" date="2014" name="PLoS ONE">
        <title>The genome and linkage map of the northern pike (Esox lucius): conserved synteny revealed between the salmonid sister group and the Neoteleostei.</title>
        <authorList>
            <person name="Rondeau E.B."/>
            <person name="Minkley D.R."/>
            <person name="Leong J.S."/>
            <person name="Messmer A.M."/>
            <person name="Jantzen J.R."/>
            <person name="von Schalburg K.R."/>
            <person name="Lemon C."/>
            <person name="Bird N.H."/>
            <person name="Koop B.F."/>
        </authorList>
    </citation>
    <scope>NUCLEOTIDE SEQUENCE</scope>
</reference>
<proteinExistence type="predicted"/>
<name>A0A3P8ZTD0_ESOLU</name>
<dbReference type="OrthoDB" id="2441647at2759"/>
<dbReference type="PANTHER" id="PTHR23239">
    <property type="entry name" value="INTERMEDIATE FILAMENT"/>
    <property type="match status" value="1"/>
</dbReference>
<dbReference type="FunFam" id="1.20.5.500:FF:000001">
    <property type="entry name" value="Type II keratin 23"/>
    <property type="match status" value="1"/>
</dbReference>
<keyword evidence="1" id="KW-0403">Intermediate filament</keyword>
<evidence type="ECO:0000313" key="6">
    <source>
        <dbReference type="Proteomes" id="UP000265140"/>
    </source>
</evidence>
<dbReference type="SUPFAM" id="SSF64593">
    <property type="entry name" value="Intermediate filament protein, coiled coil region"/>
    <property type="match status" value="2"/>
</dbReference>
<dbReference type="Gene3D" id="1.20.5.500">
    <property type="entry name" value="Single helix bin"/>
    <property type="match status" value="1"/>
</dbReference>
<keyword evidence="2 3" id="KW-0175">Coiled coil</keyword>
<reference evidence="5" key="4">
    <citation type="submission" date="2025-09" db="UniProtKB">
        <authorList>
            <consortium name="Ensembl"/>
        </authorList>
    </citation>
    <scope>IDENTIFICATION</scope>
</reference>
<dbReference type="Proteomes" id="UP000265140">
    <property type="component" value="Chromosome 9"/>
</dbReference>
<dbReference type="PANTHER" id="PTHR23239:SF180">
    <property type="entry name" value="KERATIN, TYPE I CYTOSKELETAL 17"/>
    <property type="match status" value="1"/>
</dbReference>
<dbReference type="OMA" id="EQKPHIE"/>
<protein>
    <recommendedName>
        <fullName evidence="4">IF rod domain-containing protein</fullName>
    </recommendedName>
</protein>
<dbReference type="GeneTree" id="ENSGT00950000182969"/>
<organism evidence="5 6">
    <name type="scientific">Esox lucius</name>
    <name type="common">Northern pike</name>
    <dbReference type="NCBI Taxonomy" id="8010"/>
    <lineage>
        <taxon>Eukaryota</taxon>
        <taxon>Metazoa</taxon>
        <taxon>Chordata</taxon>
        <taxon>Craniata</taxon>
        <taxon>Vertebrata</taxon>
        <taxon>Euteleostomi</taxon>
        <taxon>Actinopterygii</taxon>
        <taxon>Neopterygii</taxon>
        <taxon>Teleostei</taxon>
        <taxon>Protacanthopterygii</taxon>
        <taxon>Esociformes</taxon>
        <taxon>Esocidae</taxon>
        <taxon>Esox</taxon>
    </lineage>
</organism>
<evidence type="ECO:0000256" key="2">
    <source>
        <dbReference type="ARBA" id="ARBA00023054"/>
    </source>
</evidence>